<accession>A0A1Z5SNN6</accession>
<feature type="region of interest" description="Disordered" evidence="3">
    <location>
        <begin position="1"/>
        <end position="42"/>
    </location>
</feature>
<keyword evidence="6" id="KW-1185">Reference proteome</keyword>
<dbReference type="PANTHER" id="PTHR22999">
    <property type="entry name" value="PX SERINE/THREONINE KINASE PXK"/>
    <property type="match status" value="1"/>
</dbReference>
<feature type="region of interest" description="Disordered" evidence="3">
    <location>
        <begin position="353"/>
        <end position="381"/>
    </location>
</feature>
<dbReference type="GO" id="GO:0005770">
    <property type="term" value="C:late endosome"/>
    <property type="evidence" value="ECO:0007669"/>
    <property type="project" value="TreeGrafter"/>
</dbReference>
<evidence type="ECO:0000256" key="2">
    <source>
        <dbReference type="ARBA" id="ARBA00022490"/>
    </source>
</evidence>
<dbReference type="PROSITE" id="PS51207">
    <property type="entry name" value="PXA"/>
    <property type="match status" value="1"/>
</dbReference>
<evidence type="ECO:0000313" key="5">
    <source>
        <dbReference type="EMBL" id="OTA22446.1"/>
    </source>
</evidence>
<feature type="compositionally biased region" description="Polar residues" evidence="3">
    <location>
        <begin position="22"/>
        <end position="33"/>
    </location>
</feature>
<dbReference type="Proteomes" id="UP000194280">
    <property type="component" value="Unassembled WGS sequence"/>
</dbReference>
<dbReference type="PANTHER" id="PTHR22999:SF23">
    <property type="entry name" value="SORTING NEXIN-16"/>
    <property type="match status" value="1"/>
</dbReference>
<proteinExistence type="predicted"/>
<gene>
    <name evidence="5" type="ORF">BTJ68_14688</name>
</gene>
<dbReference type="OrthoDB" id="5582218at2759"/>
<evidence type="ECO:0000256" key="1">
    <source>
        <dbReference type="ARBA" id="ARBA00004496"/>
    </source>
</evidence>
<feature type="domain" description="PXA" evidence="4">
    <location>
        <begin position="83"/>
        <end position="268"/>
    </location>
</feature>
<dbReference type="GO" id="GO:0045022">
    <property type="term" value="P:early endosome to late endosome transport"/>
    <property type="evidence" value="ECO:0007669"/>
    <property type="project" value="TreeGrafter"/>
</dbReference>
<evidence type="ECO:0000256" key="3">
    <source>
        <dbReference type="SAM" id="MobiDB-lite"/>
    </source>
</evidence>
<reference evidence="5 6" key="1">
    <citation type="submission" date="2017-01" db="EMBL/GenBank/DDBJ databases">
        <title>The recent genome duplication of the halophilic yeast Hortaea werneckii: insights from long-read sequencing.</title>
        <authorList>
            <person name="Sinha S."/>
            <person name="Flibotte S."/>
            <person name="Neira M."/>
            <person name="Lenassi M."/>
            <person name="Gostincar C."/>
            <person name="Stajich J.E."/>
            <person name="Nislow C.E."/>
        </authorList>
    </citation>
    <scope>NUCLEOTIDE SEQUENCE [LARGE SCALE GENOMIC DNA]</scope>
    <source>
        <strain evidence="5 6">EXF-2000</strain>
    </source>
</reference>
<comment type="caution">
    <text evidence="5">The sequence shown here is derived from an EMBL/GenBank/DDBJ whole genome shotgun (WGS) entry which is preliminary data.</text>
</comment>
<sequence>MAQGERPGRHSRHPSRILTRIGSRTNNDTQSSQRPDKPKDDETIKFIKQVLCSQPIDGSKTEKREDYSTEKPLEELLPPLTSSNDVDVQLYAIIAVILSQFVQSWYGRITPDGDFVGEIVQIIAHCTRGLEERLRHVNLLEILLDEVPRVFDSHLNAVTLARKTIQTSQRIEKESTVRTVYHTLRPHHALSPPPIDDATRLAQHENEGDWCQLLVNDILPLLLPPEDLSNPCLDVLVSEIFSEMIMHNAILGKTSEPWLLWEGITKSIYVVRPELRPPPEPAASSPINRLEQFGLLSSQEAKSGKQDADELGFIGTVLGVFWSTVQFALLAWSLIRAFVTAFMGASALPQRPPRVISDADKTTKLDPAAERPASRPTTPATTEALPIVGMRAWSCMEHLTSLGSRMPWLTGCLSLLQWLALNGPARICHTNSSLDRLMCAQVYDKLLNPALLPTVLQAIRAAVFPDNAMAPARVPPTSEETLQIKCECARVIVEAVPDAVRTRYFATKDKETMRRDVEDRLGLFADPYVNKHLIVAALDLIVVRLFPELADPSYAA</sequence>
<evidence type="ECO:0000313" key="6">
    <source>
        <dbReference type="Proteomes" id="UP000194280"/>
    </source>
</evidence>
<dbReference type="Pfam" id="PF02194">
    <property type="entry name" value="PXA"/>
    <property type="match status" value="1"/>
</dbReference>
<dbReference type="InParanoid" id="A0A1Z5SNN6"/>
<keyword evidence="2" id="KW-0963">Cytoplasm</keyword>
<dbReference type="InterPro" id="IPR003114">
    <property type="entry name" value="Phox_assoc"/>
</dbReference>
<organism evidence="5 6">
    <name type="scientific">Hortaea werneckii EXF-2000</name>
    <dbReference type="NCBI Taxonomy" id="1157616"/>
    <lineage>
        <taxon>Eukaryota</taxon>
        <taxon>Fungi</taxon>
        <taxon>Dikarya</taxon>
        <taxon>Ascomycota</taxon>
        <taxon>Pezizomycotina</taxon>
        <taxon>Dothideomycetes</taxon>
        <taxon>Dothideomycetidae</taxon>
        <taxon>Mycosphaerellales</taxon>
        <taxon>Teratosphaeriaceae</taxon>
        <taxon>Hortaea</taxon>
    </lineage>
</organism>
<dbReference type="InterPro" id="IPR051837">
    <property type="entry name" value="SortingNexin/PXDomain-PKLike"/>
</dbReference>
<dbReference type="AlphaFoldDB" id="A0A1Z5SNN6"/>
<dbReference type="FunCoup" id="A0A1Z5SNN6">
    <property type="interactions" value="39"/>
</dbReference>
<feature type="compositionally biased region" description="Basic and acidic residues" evidence="3">
    <location>
        <begin position="357"/>
        <end position="373"/>
    </location>
</feature>
<dbReference type="STRING" id="1157616.A0A1Z5SNN6"/>
<protein>
    <recommendedName>
        <fullName evidence="4">PXA domain-containing protein</fullName>
    </recommendedName>
</protein>
<dbReference type="GO" id="GO:0035091">
    <property type="term" value="F:phosphatidylinositol binding"/>
    <property type="evidence" value="ECO:0007669"/>
    <property type="project" value="TreeGrafter"/>
</dbReference>
<dbReference type="EMBL" id="MUNK01000371">
    <property type="protein sequence ID" value="OTA22446.1"/>
    <property type="molecule type" value="Genomic_DNA"/>
</dbReference>
<evidence type="ECO:0000259" key="4">
    <source>
        <dbReference type="PROSITE" id="PS51207"/>
    </source>
</evidence>
<name>A0A1Z5SNN6_HORWE</name>
<dbReference type="VEuPathDB" id="FungiDB:BTJ68_14688"/>
<dbReference type="SMART" id="SM00313">
    <property type="entry name" value="PXA"/>
    <property type="match status" value="1"/>
</dbReference>
<dbReference type="GO" id="GO:0005769">
    <property type="term" value="C:early endosome"/>
    <property type="evidence" value="ECO:0007669"/>
    <property type="project" value="TreeGrafter"/>
</dbReference>
<comment type="subcellular location">
    <subcellularLocation>
        <location evidence="1">Cytoplasm</location>
    </subcellularLocation>
</comment>